<organism evidence="2 3">
    <name type="scientific">Brevibacillus gelatini</name>
    <dbReference type="NCBI Taxonomy" id="1655277"/>
    <lineage>
        <taxon>Bacteria</taxon>
        <taxon>Bacillati</taxon>
        <taxon>Bacillota</taxon>
        <taxon>Bacilli</taxon>
        <taxon>Bacillales</taxon>
        <taxon>Paenibacillaceae</taxon>
        <taxon>Brevibacillus</taxon>
    </lineage>
</organism>
<evidence type="ECO:0000313" key="2">
    <source>
        <dbReference type="EMBL" id="RNB54214.1"/>
    </source>
</evidence>
<name>A0A3M8ASP7_9BACL</name>
<dbReference type="OrthoDB" id="2475718at2"/>
<feature type="domain" description="TreTu toxin C-terminal" evidence="1">
    <location>
        <begin position="115"/>
        <end position="212"/>
    </location>
</feature>
<dbReference type="InterPro" id="IPR057938">
    <property type="entry name" value="TreTu_C"/>
</dbReference>
<gene>
    <name evidence="2" type="ORF">EDM57_17880</name>
</gene>
<dbReference type="Proteomes" id="UP000268829">
    <property type="component" value="Unassembled WGS sequence"/>
</dbReference>
<dbReference type="EMBL" id="RHHS01000042">
    <property type="protein sequence ID" value="RNB54214.1"/>
    <property type="molecule type" value="Genomic_DNA"/>
</dbReference>
<reference evidence="2 3" key="1">
    <citation type="submission" date="2018-10" db="EMBL/GenBank/DDBJ databases">
        <title>Phylogenomics of Brevibacillus.</title>
        <authorList>
            <person name="Dunlap C."/>
        </authorList>
    </citation>
    <scope>NUCLEOTIDE SEQUENCE [LARGE SCALE GENOMIC DNA]</scope>
    <source>
        <strain evidence="2 3">DSM 100115</strain>
    </source>
</reference>
<dbReference type="AlphaFoldDB" id="A0A3M8ASP7"/>
<proteinExistence type="predicted"/>
<evidence type="ECO:0000313" key="3">
    <source>
        <dbReference type="Proteomes" id="UP000268829"/>
    </source>
</evidence>
<sequence>MDNPLSLNRYVYTANNPLKYIDPSGNAYINSDGTVNWGYYERHPDAFRADLEELADLYQIALIEIPERASTIQREVQFQALMNNFPEGGGRSGGWKSPKKSGIKITKDGIENETIRVGRWMGKEEYNLMMKTGKVQEGSGGLTYVIFPSDPDAFPQAKPGSLYVTFDIPKSTPLIQNNEKWFYMVGPTSIMAKLREKRGLPRTELPTAKNIKLEKRKDRLE</sequence>
<keyword evidence="3" id="KW-1185">Reference proteome</keyword>
<protein>
    <recommendedName>
        <fullName evidence="1">TreTu toxin C-terminal domain-containing protein</fullName>
    </recommendedName>
</protein>
<dbReference type="Pfam" id="PF24691">
    <property type="entry name" value="TreTu_C"/>
    <property type="match status" value="1"/>
</dbReference>
<evidence type="ECO:0000259" key="1">
    <source>
        <dbReference type="Pfam" id="PF24691"/>
    </source>
</evidence>
<comment type="caution">
    <text evidence="2">The sequence shown here is derived from an EMBL/GenBank/DDBJ whole genome shotgun (WGS) entry which is preliminary data.</text>
</comment>
<accession>A0A3M8ASP7</accession>